<keyword evidence="1 3" id="KW-0853">WD repeat</keyword>
<dbReference type="InterPro" id="IPR001680">
    <property type="entry name" value="WD40_rpt"/>
</dbReference>
<feature type="repeat" description="WD" evidence="3">
    <location>
        <begin position="394"/>
        <end position="434"/>
    </location>
</feature>
<dbReference type="PANTHER" id="PTHR22847:SF746">
    <property type="entry name" value="OS01G0185400 PROTEIN"/>
    <property type="match status" value="1"/>
</dbReference>
<dbReference type="RefSeq" id="XP_015879384.2">
    <property type="nucleotide sequence ID" value="XM_016023898.4"/>
</dbReference>
<reference evidence="6" key="1">
    <citation type="submission" date="2025-08" db="UniProtKB">
        <authorList>
            <consortium name="RefSeq"/>
        </authorList>
    </citation>
    <scope>IDENTIFICATION</scope>
    <source>
        <tissue evidence="6">Seedling</tissue>
    </source>
</reference>
<dbReference type="PROSITE" id="PS00678">
    <property type="entry name" value="WD_REPEATS_1"/>
    <property type="match status" value="2"/>
</dbReference>
<dbReference type="Proteomes" id="UP001652623">
    <property type="component" value="Chromosome 4"/>
</dbReference>
<feature type="repeat" description="WD" evidence="3">
    <location>
        <begin position="260"/>
        <end position="302"/>
    </location>
</feature>
<dbReference type="SMART" id="SM00320">
    <property type="entry name" value="WD40"/>
    <property type="match status" value="5"/>
</dbReference>
<evidence type="ECO:0000259" key="4">
    <source>
        <dbReference type="Pfam" id="PF00646"/>
    </source>
</evidence>
<evidence type="ECO:0000313" key="6">
    <source>
        <dbReference type="RefSeq" id="XP_015879384.2"/>
    </source>
</evidence>
<accession>A0A6P3ZV59</accession>
<dbReference type="InterPro" id="IPR001810">
    <property type="entry name" value="F-box_dom"/>
</dbReference>
<dbReference type="InterPro" id="IPR036322">
    <property type="entry name" value="WD40_repeat_dom_sf"/>
</dbReference>
<dbReference type="GeneID" id="107415558"/>
<evidence type="ECO:0000256" key="2">
    <source>
        <dbReference type="ARBA" id="ARBA00022737"/>
    </source>
</evidence>
<feature type="repeat" description="WD" evidence="3">
    <location>
        <begin position="208"/>
        <end position="247"/>
    </location>
</feature>
<keyword evidence="5" id="KW-1185">Reference proteome</keyword>
<keyword evidence="2" id="KW-0677">Repeat</keyword>
<dbReference type="PANTHER" id="PTHR22847">
    <property type="entry name" value="WD40 REPEAT PROTEIN"/>
    <property type="match status" value="1"/>
</dbReference>
<dbReference type="PROSITE" id="PS50294">
    <property type="entry name" value="WD_REPEATS_REGION"/>
    <property type="match status" value="2"/>
</dbReference>
<evidence type="ECO:0000256" key="1">
    <source>
        <dbReference type="ARBA" id="ARBA00022574"/>
    </source>
</evidence>
<dbReference type="KEGG" id="zju:107415558"/>
<gene>
    <name evidence="6" type="primary">LOC107415558</name>
</gene>
<dbReference type="InParanoid" id="A0A6P3ZV59"/>
<evidence type="ECO:0000256" key="3">
    <source>
        <dbReference type="PROSITE-ProRule" id="PRU00221"/>
    </source>
</evidence>
<dbReference type="AlphaFoldDB" id="A0A6P3ZV59"/>
<dbReference type="Gene3D" id="2.130.10.10">
    <property type="entry name" value="YVTN repeat-like/Quinoprotein amine dehydrogenase"/>
    <property type="match status" value="2"/>
</dbReference>
<dbReference type="Pfam" id="PF00646">
    <property type="entry name" value="F-box"/>
    <property type="match status" value="1"/>
</dbReference>
<dbReference type="PROSITE" id="PS50082">
    <property type="entry name" value="WD_REPEATS_2"/>
    <property type="match status" value="3"/>
</dbReference>
<evidence type="ECO:0000313" key="5">
    <source>
        <dbReference type="Proteomes" id="UP001652623"/>
    </source>
</evidence>
<dbReference type="InterPro" id="IPR015943">
    <property type="entry name" value="WD40/YVTN_repeat-like_dom_sf"/>
</dbReference>
<dbReference type="PRINTS" id="PR00320">
    <property type="entry name" value="GPROTEINBRPT"/>
</dbReference>
<feature type="domain" description="F-box" evidence="4">
    <location>
        <begin position="28"/>
        <end position="67"/>
    </location>
</feature>
<dbReference type="Gene3D" id="1.20.1280.50">
    <property type="match status" value="1"/>
</dbReference>
<dbReference type="SUPFAM" id="SSF81383">
    <property type="entry name" value="F-box domain"/>
    <property type="match status" value="1"/>
</dbReference>
<name>A0A6P3ZV59_ZIZJJ</name>
<dbReference type="InterPro" id="IPR020472">
    <property type="entry name" value="WD40_PAC1"/>
</dbReference>
<dbReference type="Pfam" id="PF00400">
    <property type="entry name" value="WD40"/>
    <property type="match status" value="4"/>
</dbReference>
<protein>
    <submittedName>
        <fullName evidence="6">Uncharacterized protein LOC107415558</fullName>
    </submittedName>
</protein>
<dbReference type="InterPro" id="IPR019775">
    <property type="entry name" value="WD40_repeat_CS"/>
</dbReference>
<dbReference type="InterPro" id="IPR036047">
    <property type="entry name" value="F-box-like_dom_sf"/>
</dbReference>
<organism evidence="5 6">
    <name type="scientific">Ziziphus jujuba</name>
    <name type="common">Chinese jujube</name>
    <name type="synonym">Ziziphus sativa</name>
    <dbReference type="NCBI Taxonomy" id="326968"/>
    <lineage>
        <taxon>Eukaryota</taxon>
        <taxon>Viridiplantae</taxon>
        <taxon>Streptophyta</taxon>
        <taxon>Embryophyta</taxon>
        <taxon>Tracheophyta</taxon>
        <taxon>Spermatophyta</taxon>
        <taxon>Magnoliopsida</taxon>
        <taxon>eudicotyledons</taxon>
        <taxon>Gunneridae</taxon>
        <taxon>Pentapetalae</taxon>
        <taxon>rosids</taxon>
        <taxon>fabids</taxon>
        <taxon>Rosales</taxon>
        <taxon>Rhamnaceae</taxon>
        <taxon>Paliureae</taxon>
        <taxon>Ziziphus</taxon>
    </lineage>
</organism>
<dbReference type="SUPFAM" id="SSF50978">
    <property type="entry name" value="WD40 repeat-like"/>
    <property type="match status" value="1"/>
</dbReference>
<proteinExistence type="predicted"/>
<sequence>MADSVSSTLTSTSNNPNQSSTYLTNLWDLDVDSLAHCSSYLSLQDLSNMAMTCKYFRKVAYSDSVWLRWFREHWRHETPSSSSPTSGIRDAYLARRTALRQFKFLDPIVIDYFLDAKPFDHILFDKNEIVFSQGSLIRKMKICSMKSGGDSVYNLNDHKARITCMRLFSLNETSLFRSESQRNENLLVTSSSDHSIRLWWKGASQRCFRGHNGPVTMLSDKLLGHGIGEVLASGGEDGTVRLWSLSSSGKRGQQSLKATLYGHEKPIKLISVAGHKTSLLVTISNDSKVRVWDTTTSSAVRSSCCVGMTSTHGAPVNMKCHDSLLYVAAGSSVVAIDLRTMQKAITAAICQSKLYSFEAMPSKSLICTGSNDRAMLWDIRRNQDIVKPEPIAELDGHTGPVTFLHMDPYKIVTAGTEDYLVNVWEANTGTHANSLTCDSPEEQSGYSGCSAMAVDGYRIVTASYGGEEGVIRFRDFSDASCPIVKNEDDNASKFWSLS</sequence>